<dbReference type="EMBL" id="BMAW01086761">
    <property type="protein sequence ID" value="GFU48656.1"/>
    <property type="molecule type" value="Genomic_DNA"/>
</dbReference>
<dbReference type="OrthoDB" id="10253125at2759"/>
<gene>
    <name evidence="1" type="ORF">NPIL_115971</name>
</gene>
<dbReference type="Proteomes" id="UP000887013">
    <property type="component" value="Unassembled WGS sequence"/>
</dbReference>
<proteinExistence type="predicted"/>
<evidence type="ECO:0000313" key="2">
    <source>
        <dbReference type="Proteomes" id="UP000887013"/>
    </source>
</evidence>
<organism evidence="1 2">
    <name type="scientific">Nephila pilipes</name>
    <name type="common">Giant wood spider</name>
    <name type="synonym">Nephila maculata</name>
    <dbReference type="NCBI Taxonomy" id="299642"/>
    <lineage>
        <taxon>Eukaryota</taxon>
        <taxon>Metazoa</taxon>
        <taxon>Ecdysozoa</taxon>
        <taxon>Arthropoda</taxon>
        <taxon>Chelicerata</taxon>
        <taxon>Arachnida</taxon>
        <taxon>Araneae</taxon>
        <taxon>Araneomorphae</taxon>
        <taxon>Entelegynae</taxon>
        <taxon>Araneoidea</taxon>
        <taxon>Nephilidae</taxon>
        <taxon>Nephila</taxon>
    </lineage>
</organism>
<sequence>MKYETVKSQEEICNYTLRIKECKIVEFFFKSAVKSDGMKIILGPIQIRATQLTRLKVDEVKIRDYEEPDMTLSSAGQMKLWAEH</sequence>
<accession>A0A8X6QW05</accession>
<keyword evidence="2" id="KW-1185">Reference proteome</keyword>
<comment type="caution">
    <text evidence="1">The sequence shown here is derived from an EMBL/GenBank/DDBJ whole genome shotgun (WGS) entry which is preliminary data.</text>
</comment>
<protein>
    <submittedName>
        <fullName evidence="1">Uncharacterized protein</fullName>
    </submittedName>
</protein>
<reference evidence="1" key="1">
    <citation type="submission" date="2020-08" db="EMBL/GenBank/DDBJ databases">
        <title>Multicomponent nature underlies the extraordinary mechanical properties of spider dragline silk.</title>
        <authorList>
            <person name="Kono N."/>
            <person name="Nakamura H."/>
            <person name="Mori M."/>
            <person name="Yoshida Y."/>
            <person name="Ohtoshi R."/>
            <person name="Malay A.D."/>
            <person name="Moran D.A.P."/>
            <person name="Tomita M."/>
            <person name="Numata K."/>
            <person name="Arakawa K."/>
        </authorList>
    </citation>
    <scope>NUCLEOTIDE SEQUENCE</scope>
</reference>
<name>A0A8X6QW05_NEPPI</name>
<dbReference type="AlphaFoldDB" id="A0A8X6QW05"/>
<dbReference type="Gene3D" id="3.30.160.20">
    <property type="match status" value="1"/>
</dbReference>
<evidence type="ECO:0000313" key="1">
    <source>
        <dbReference type="EMBL" id="GFU48656.1"/>
    </source>
</evidence>